<evidence type="ECO:0000259" key="9">
    <source>
        <dbReference type="Pfam" id="PF12704"/>
    </source>
</evidence>
<feature type="domain" description="ABC3 transporter permease C-terminal" evidence="8">
    <location>
        <begin position="750"/>
        <end position="867"/>
    </location>
</feature>
<feature type="transmembrane region" description="Helical" evidence="7">
    <location>
        <begin position="312"/>
        <end position="341"/>
    </location>
</feature>
<feature type="transmembrane region" description="Helical" evidence="7">
    <location>
        <begin position="361"/>
        <end position="384"/>
    </location>
</feature>
<dbReference type="RefSeq" id="WP_284826143.1">
    <property type="nucleotide sequence ID" value="NZ_JASOOY020000027.1"/>
</dbReference>
<feature type="transmembrane region" description="Helical" evidence="7">
    <location>
        <begin position="747"/>
        <end position="772"/>
    </location>
</feature>
<feature type="transmembrane region" description="Helical" evidence="7">
    <location>
        <begin position="834"/>
        <end position="856"/>
    </location>
</feature>
<reference evidence="10" key="1">
    <citation type="submission" date="2023-05" db="EMBL/GenBank/DDBJ databases">
        <authorList>
            <person name="Du J."/>
        </authorList>
    </citation>
    <scope>NUCLEOTIDE SEQUENCE</scope>
    <source>
        <strain evidence="10">UMB1064</strain>
    </source>
</reference>
<dbReference type="InterPro" id="IPR025857">
    <property type="entry name" value="MacB_PCD"/>
</dbReference>
<dbReference type="Pfam" id="PF12704">
    <property type="entry name" value="MacB_PCD"/>
    <property type="match status" value="2"/>
</dbReference>
<dbReference type="Pfam" id="PF02687">
    <property type="entry name" value="FtsX"/>
    <property type="match status" value="2"/>
</dbReference>
<feature type="domain" description="MacB-like periplasmic core" evidence="9">
    <location>
        <begin position="24"/>
        <end position="235"/>
    </location>
</feature>
<keyword evidence="4 7" id="KW-1133">Transmembrane helix</keyword>
<dbReference type="GO" id="GO:0005886">
    <property type="term" value="C:plasma membrane"/>
    <property type="evidence" value="ECO:0007669"/>
    <property type="project" value="UniProtKB-SubCell"/>
</dbReference>
<keyword evidence="3 7" id="KW-0812">Transmembrane</keyword>
<dbReference type="InterPro" id="IPR003838">
    <property type="entry name" value="ABC3_permease_C"/>
</dbReference>
<name>A0AAW9SYD5_CORAY</name>
<organism evidence="10 11">
    <name type="scientific">Corynebacterium amycolatum</name>
    <dbReference type="NCBI Taxonomy" id="43765"/>
    <lineage>
        <taxon>Bacteria</taxon>
        <taxon>Bacillati</taxon>
        <taxon>Actinomycetota</taxon>
        <taxon>Actinomycetes</taxon>
        <taxon>Mycobacteriales</taxon>
        <taxon>Corynebacteriaceae</taxon>
        <taxon>Corynebacterium</taxon>
    </lineage>
</organism>
<feature type="domain" description="MacB-like periplasmic core" evidence="9">
    <location>
        <begin position="493"/>
        <end position="679"/>
    </location>
</feature>
<evidence type="ECO:0000256" key="3">
    <source>
        <dbReference type="ARBA" id="ARBA00022692"/>
    </source>
</evidence>
<dbReference type="GO" id="GO:0022857">
    <property type="term" value="F:transmembrane transporter activity"/>
    <property type="evidence" value="ECO:0007669"/>
    <property type="project" value="TreeGrafter"/>
</dbReference>
<feature type="transmembrane region" description="Helical" evidence="7">
    <location>
        <begin position="265"/>
        <end position="291"/>
    </location>
</feature>
<comment type="similarity">
    <text evidence="6">Belongs to the ABC-4 integral membrane protein family.</text>
</comment>
<evidence type="ECO:0000313" key="11">
    <source>
        <dbReference type="Proteomes" id="UP001223646"/>
    </source>
</evidence>
<evidence type="ECO:0000256" key="6">
    <source>
        <dbReference type="ARBA" id="ARBA00038076"/>
    </source>
</evidence>
<dbReference type="PANTHER" id="PTHR30572:SF4">
    <property type="entry name" value="ABC TRANSPORTER PERMEASE YTRF"/>
    <property type="match status" value="1"/>
</dbReference>
<evidence type="ECO:0000256" key="4">
    <source>
        <dbReference type="ARBA" id="ARBA00022989"/>
    </source>
</evidence>
<evidence type="ECO:0000256" key="1">
    <source>
        <dbReference type="ARBA" id="ARBA00004651"/>
    </source>
</evidence>
<keyword evidence="5 7" id="KW-0472">Membrane</keyword>
<dbReference type="InterPro" id="IPR050250">
    <property type="entry name" value="Macrolide_Exporter_MacB"/>
</dbReference>
<gene>
    <name evidence="10" type="ORF">QP460_007495</name>
</gene>
<feature type="transmembrane region" description="Helical" evidence="7">
    <location>
        <begin position="439"/>
        <end position="459"/>
    </location>
</feature>
<feature type="transmembrane region" description="Helical" evidence="7">
    <location>
        <begin position="21"/>
        <end position="43"/>
    </location>
</feature>
<evidence type="ECO:0000256" key="7">
    <source>
        <dbReference type="SAM" id="Phobius"/>
    </source>
</evidence>
<dbReference type="EMBL" id="JASOOY020000027">
    <property type="protein sequence ID" value="MEO3717428.1"/>
    <property type="molecule type" value="Genomic_DNA"/>
</dbReference>
<dbReference type="PANTHER" id="PTHR30572">
    <property type="entry name" value="MEMBRANE COMPONENT OF TRANSPORTER-RELATED"/>
    <property type="match status" value="1"/>
</dbReference>
<dbReference type="Proteomes" id="UP001223646">
    <property type="component" value="Unassembled WGS sequence"/>
</dbReference>
<evidence type="ECO:0000259" key="8">
    <source>
        <dbReference type="Pfam" id="PF02687"/>
    </source>
</evidence>
<evidence type="ECO:0000256" key="5">
    <source>
        <dbReference type="ARBA" id="ARBA00023136"/>
    </source>
</evidence>
<evidence type="ECO:0000313" key="10">
    <source>
        <dbReference type="EMBL" id="MEO3717428.1"/>
    </source>
</evidence>
<sequence length="874" mass="91153">MTSSSSTLSRVAWRNITSHKLRLVLTIISVVLGTAFITGAFVFTSSLDKAFKGAMSTAYDGVDVVVTAPADNPGALTKETEQKVENFPGVRALNIGNPNNSITATGADGKPIQTNGSPSLGLPYYPAAEAVGNKVTITEGHAPEAPGEVVVNSATAKLGSLHVGTEIKVATRLERATVKVVGIADTSIDETGYLTVFFPQNQWRELYGEDGHADMFTLAADSTTDAAALTRDVAAAFPDLKVEAGSKLADEASERVSSALSFVNYFLIAFGLIGLLVGIFIISNTFTMLVTQRMKEFALLRALGASRRQLTASVLLEAFIVGLIGSALGVITGFGLSQGLFMLLDAMSISMPGDGLTFEPVAVIVPLIVGVVITMIAAWTPAARAGAVPPVEAMRSGDQTPSNSLSARTWTGAVLASAAIAIIAWALQWNDAETKIRAIFVGVGAVMAVASVWLVGPALSMPLIGGLGRVVGAPFGTVGKLAATNSHRNPRRTGTTSFALTLGLALVTVIGMFGVSMKEAVNEWSETNLTADFVLSPPLTAHSALPLGVEDAVKDIDGVEDTATLSIGALLVIPPEEAATMMTADGEQTEVGPESSNVSVFNSNVGKWYGTRALQGSLDLAMPDAGIVISESTAKKNGWNVDTELAVVSKGGVTRLPVTGIFADTRDPGQSIIVSDEAAHKYVKSSHLLPFQTYVDVSNSIAADSGSLDKMKQKLSDAVADYLVVQVMTAKEFAGLANASIDVMLGIVYALLALAVIISILGIINTVALSVVERRQEIGMLRAVGLQRSGIRRMIRLESVEISIFGAVVGIVLGLFLGWSLLTVLKDEGLNTIAVPWLQVVLMLLGSAIVGVIAALGPGQKAAKTPPLAAIADE</sequence>
<keyword evidence="2" id="KW-1003">Cell membrane</keyword>
<comment type="subcellular location">
    <subcellularLocation>
        <location evidence="1">Cell membrane</location>
        <topology evidence="1">Multi-pass membrane protein</topology>
    </subcellularLocation>
</comment>
<protein>
    <submittedName>
        <fullName evidence="10">ABC transporter permease</fullName>
    </submittedName>
</protein>
<proteinExistence type="inferred from homology"/>
<feature type="transmembrane region" description="Helical" evidence="7">
    <location>
        <begin position="405"/>
        <end position="427"/>
    </location>
</feature>
<feature type="transmembrane region" description="Helical" evidence="7">
    <location>
        <begin position="802"/>
        <end position="822"/>
    </location>
</feature>
<evidence type="ECO:0000256" key="2">
    <source>
        <dbReference type="ARBA" id="ARBA00022475"/>
    </source>
</evidence>
<accession>A0AAW9SYD5</accession>
<reference evidence="10" key="2">
    <citation type="submission" date="2024-05" db="EMBL/GenBank/DDBJ databases">
        <authorList>
            <person name="Wolfe A."/>
        </authorList>
    </citation>
    <scope>NUCLEOTIDE SEQUENCE</scope>
    <source>
        <strain evidence="10">UMB1064</strain>
    </source>
</reference>
<feature type="domain" description="ABC3 transporter permease C-terminal" evidence="8">
    <location>
        <begin position="269"/>
        <end position="386"/>
    </location>
</feature>
<comment type="caution">
    <text evidence="10">The sequence shown here is derived from an EMBL/GenBank/DDBJ whole genome shotgun (WGS) entry which is preliminary data.</text>
</comment>
<feature type="transmembrane region" description="Helical" evidence="7">
    <location>
        <begin position="498"/>
        <end position="517"/>
    </location>
</feature>
<dbReference type="AlphaFoldDB" id="A0AAW9SYD5"/>